<dbReference type="InterPro" id="IPR011990">
    <property type="entry name" value="TPR-like_helical_dom_sf"/>
</dbReference>
<dbReference type="SUPFAM" id="SSF74653">
    <property type="entry name" value="TolA/TonB C-terminal domain"/>
    <property type="match status" value="1"/>
</dbReference>
<keyword evidence="9" id="KW-1185">Reference proteome</keyword>
<dbReference type="NCBIfam" id="TIGR01352">
    <property type="entry name" value="tonB_Cterm"/>
    <property type="match status" value="1"/>
</dbReference>
<dbReference type="AlphaFoldDB" id="A0A0S2K8Z8"/>
<evidence type="ECO:0000313" key="8">
    <source>
        <dbReference type="EMBL" id="ALO44498.1"/>
    </source>
</evidence>
<dbReference type="GO" id="GO:0031992">
    <property type="term" value="F:energy transducer activity"/>
    <property type="evidence" value="ECO:0007669"/>
    <property type="project" value="InterPro"/>
</dbReference>
<dbReference type="Pfam" id="PF03544">
    <property type="entry name" value="TonB_C"/>
    <property type="match status" value="1"/>
</dbReference>
<dbReference type="GO" id="GO:0005886">
    <property type="term" value="C:plasma membrane"/>
    <property type="evidence" value="ECO:0007669"/>
    <property type="project" value="UniProtKB-SubCell"/>
</dbReference>
<evidence type="ECO:0000313" key="9">
    <source>
        <dbReference type="Proteomes" id="UP000061457"/>
    </source>
</evidence>
<evidence type="ECO:0000256" key="1">
    <source>
        <dbReference type="ARBA" id="ARBA00004167"/>
    </source>
</evidence>
<gene>
    <name evidence="8" type="ORF">PP2015_4030</name>
</gene>
<evidence type="ECO:0000256" key="5">
    <source>
        <dbReference type="RuleBase" id="RU362123"/>
    </source>
</evidence>
<dbReference type="GO" id="GO:0055085">
    <property type="term" value="P:transmembrane transport"/>
    <property type="evidence" value="ECO:0007669"/>
    <property type="project" value="InterPro"/>
</dbReference>
<keyword evidence="5" id="KW-0997">Cell inner membrane</keyword>
<feature type="chain" id="PRO_5006601313" description="Protein TonB" evidence="6">
    <location>
        <begin position="24"/>
        <end position="447"/>
    </location>
</feature>
<protein>
    <recommendedName>
        <fullName evidence="5">Protein TonB</fullName>
    </recommendedName>
</protein>
<dbReference type="Pfam" id="PF08238">
    <property type="entry name" value="Sel1"/>
    <property type="match status" value="3"/>
</dbReference>
<dbReference type="SUPFAM" id="SSF81901">
    <property type="entry name" value="HCP-like"/>
    <property type="match status" value="2"/>
</dbReference>
<dbReference type="STRING" id="161398.PP2015_4030"/>
<dbReference type="Gene3D" id="3.30.2420.10">
    <property type="entry name" value="TonB"/>
    <property type="match status" value="1"/>
</dbReference>
<keyword evidence="3" id="KW-1133">Transmembrane helix</keyword>
<comment type="subcellular location">
    <subcellularLocation>
        <location evidence="5">Cell inner membrane</location>
        <topology evidence="5">Single-pass membrane protein</topology>
        <orientation evidence="5">Periplasmic side</orientation>
    </subcellularLocation>
    <subcellularLocation>
        <location evidence="1">Membrane</location>
        <topology evidence="1">Single-pass membrane protein</topology>
    </subcellularLocation>
</comment>
<organism evidence="8 9">
    <name type="scientific">Pseudoalteromonas phenolica</name>
    <dbReference type="NCBI Taxonomy" id="161398"/>
    <lineage>
        <taxon>Bacteria</taxon>
        <taxon>Pseudomonadati</taxon>
        <taxon>Pseudomonadota</taxon>
        <taxon>Gammaproteobacteria</taxon>
        <taxon>Alteromonadales</taxon>
        <taxon>Pseudoalteromonadaceae</taxon>
        <taxon>Pseudoalteromonas</taxon>
    </lineage>
</organism>
<reference evidence="8 9" key="1">
    <citation type="submission" date="2015-11" db="EMBL/GenBank/DDBJ databases">
        <authorList>
            <person name="Zhang Y."/>
            <person name="Guo Z."/>
        </authorList>
    </citation>
    <scope>NUCLEOTIDE SEQUENCE [LARGE SCALE GENOMIC DNA]</scope>
    <source>
        <strain evidence="8 9">KCTC 12086</strain>
    </source>
</reference>
<evidence type="ECO:0000256" key="4">
    <source>
        <dbReference type="ARBA" id="ARBA00023136"/>
    </source>
</evidence>
<feature type="signal peptide" evidence="6">
    <location>
        <begin position="1"/>
        <end position="23"/>
    </location>
</feature>
<dbReference type="PANTHER" id="PTHR45088">
    <property type="entry name" value="OSJNBA0022H21.17 PROTEIN"/>
    <property type="match status" value="1"/>
</dbReference>
<keyword evidence="5" id="KW-0735">Signal-anchor</keyword>
<proteinExistence type="inferred from homology"/>
<dbReference type="OrthoDB" id="8561742at2"/>
<dbReference type="Proteomes" id="UP000061457">
    <property type="component" value="Chromosome II"/>
</dbReference>
<dbReference type="Gene3D" id="1.25.40.10">
    <property type="entry name" value="Tetratricopeptide repeat domain"/>
    <property type="match status" value="2"/>
</dbReference>
<dbReference type="InterPro" id="IPR053301">
    <property type="entry name" value="F-box_motif"/>
</dbReference>
<dbReference type="InterPro" id="IPR037682">
    <property type="entry name" value="TonB_C"/>
</dbReference>
<name>A0A0S2K8Z8_9GAMM</name>
<keyword evidence="2" id="KW-0812">Transmembrane</keyword>
<dbReference type="SMART" id="SM00671">
    <property type="entry name" value="SEL1"/>
    <property type="match status" value="3"/>
</dbReference>
<evidence type="ECO:0000259" key="7">
    <source>
        <dbReference type="PROSITE" id="PS52015"/>
    </source>
</evidence>
<dbReference type="GO" id="GO:0015891">
    <property type="term" value="P:siderophore transport"/>
    <property type="evidence" value="ECO:0007669"/>
    <property type="project" value="InterPro"/>
</dbReference>
<dbReference type="InterPro" id="IPR006597">
    <property type="entry name" value="Sel1-like"/>
</dbReference>
<keyword evidence="6" id="KW-0732">Signal</keyword>
<evidence type="ECO:0000256" key="6">
    <source>
        <dbReference type="SAM" id="SignalP"/>
    </source>
</evidence>
<dbReference type="PROSITE" id="PS52015">
    <property type="entry name" value="TONB_CTD"/>
    <property type="match status" value="1"/>
</dbReference>
<comment type="function">
    <text evidence="5">Interacts with outer membrane receptor proteins that carry out high-affinity binding and energy dependent uptake into the periplasmic space of specific substrates. It could act to transduce energy from the cytoplasmic membrane to specific energy-requiring processes in the outer membrane, resulting in the release into the periplasm of ligands bound by these outer membrane proteins.</text>
</comment>
<evidence type="ECO:0000256" key="2">
    <source>
        <dbReference type="ARBA" id="ARBA00022692"/>
    </source>
</evidence>
<feature type="domain" description="TonB C-terminal" evidence="7">
    <location>
        <begin position="135"/>
        <end position="226"/>
    </location>
</feature>
<dbReference type="PATRIC" id="fig|161398.10.peg.4133"/>
<sequence length="447" mass="51192">MDFLRFTGPLLILLICFSKQSYADLFSATQHYQQQNYSLAHDEFIELSQFGNTDAMYNLAVMSLHGQGTTKSLPRAYAWFLLASDFGLTDAKQTAELIKQQYPDKQVLEDMYLALKHQYGFEVISKQFYPSSFKKSKQNLTKVKDHQPNYPEQAIRQGVEGWVWVEFDIDDSGAVTDISLIAAHPKHIFSTELINAVSLWRYDTTTPIQNRSLTYHFTTFKGKQYRTAFQNQRKQYKQSISEHIDAAEQGNSEVQFYISQWLQSSEYNASKLLRYHWQDEQAAQSLLFASAKNNFPLAQYKLAVSLLNNDNHDPDRQIALNWLKVAAKQNSIPALYRLGTVLADNQSPEYSPNRALDYFKRAAELGHFRAIKEMCLLLQTIPSQEEKSKRCIDTGLSIDDAHPTLLLLKAKSASNKTLSLKYAKQALDSAQDRNWSTKAIKTFIDAL</sequence>
<keyword evidence="4" id="KW-0472">Membrane</keyword>
<dbReference type="InterPro" id="IPR006260">
    <property type="entry name" value="TonB/TolA_C"/>
</dbReference>
<dbReference type="GO" id="GO:0015031">
    <property type="term" value="P:protein transport"/>
    <property type="evidence" value="ECO:0007669"/>
    <property type="project" value="UniProtKB-UniRule"/>
</dbReference>
<accession>A0A0S2K8Z8</accession>
<keyword evidence="5" id="KW-0653">Protein transport</keyword>
<dbReference type="InterPro" id="IPR003538">
    <property type="entry name" value="TonB"/>
</dbReference>
<dbReference type="GO" id="GO:0030288">
    <property type="term" value="C:outer membrane-bounded periplasmic space"/>
    <property type="evidence" value="ECO:0007669"/>
    <property type="project" value="InterPro"/>
</dbReference>
<dbReference type="RefSeq" id="WP_058032349.1">
    <property type="nucleotide sequence ID" value="NZ_CP013188.1"/>
</dbReference>
<dbReference type="PANTHER" id="PTHR45088:SF1">
    <property type="entry name" value="OS04G0476000 PROTEIN"/>
    <property type="match status" value="1"/>
</dbReference>
<keyword evidence="5" id="KW-1003">Cell membrane</keyword>
<evidence type="ECO:0000256" key="3">
    <source>
        <dbReference type="ARBA" id="ARBA00022989"/>
    </source>
</evidence>
<dbReference type="EMBL" id="CP013188">
    <property type="protein sequence ID" value="ALO44498.1"/>
    <property type="molecule type" value="Genomic_DNA"/>
</dbReference>
<comment type="similarity">
    <text evidence="5">Belongs to the TonB family.</text>
</comment>
<dbReference type="PRINTS" id="PR01374">
    <property type="entry name" value="TONBPROTEIN"/>
</dbReference>
<keyword evidence="5" id="KW-0813">Transport</keyword>
<dbReference type="KEGG" id="pphe:PP2015_4030"/>